<dbReference type="PANTHER" id="PTHR23084:SF179">
    <property type="entry name" value="OS10G0565000 PROTEIN"/>
    <property type="match status" value="1"/>
</dbReference>
<dbReference type="SMART" id="SM00698">
    <property type="entry name" value="MORN"/>
    <property type="match status" value="3"/>
</dbReference>
<name>A0A1R2BU58_9CILI</name>
<dbReference type="PANTHER" id="PTHR23084">
    <property type="entry name" value="PHOSPHATIDYLINOSITOL-4-PHOSPHATE 5-KINASE RELATED"/>
    <property type="match status" value="1"/>
</dbReference>
<evidence type="ECO:0008006" key="4">
    <source>
        <dbReference type="Google" id="ProtNLM"/>
    </source>
</evidence>
<dbReference type="InterPro" id="IPR003409">
    <property type="entry name" value="MORN"/>
</dbReference>
<gene>
    <name evidence="2" type="ORF">SteCoe_19488</name>
</gene>
<dbReference type="AlphaFoldDB" id="A0A1R2BU58"/>
<sequence>MEITCSVSNCGGKPAFQCKCKVPAVFICDQHFSTHIKIKNLTHQYEFLSVNSLQQSPPTPPTIPQPQPIRGNLKNPDIQKLLDSLPAATKQTLYKASNIAPGAADLLANLPSNKGPRKEHIEKIVYSAKEFYEGEIENDKESGTGIFQGECIYEGDWKNGFPHGKGELKQGSARLFGNWYMGTITGQGELVLLNGDKYIGEFRDNKFQGDGKYTFSNGQEIEGYFRDHFLISNEIFTCIPNDYLKSIDTMKTDLSIKNPQRFEVLCKIFNEPLVKIEEKDSHQNTIKFFKNNSLTLVSINIETGEKTEDTLNSESKCGFLAGICEIHGMLFHFGGLMGEKSTGNAFLLNPERKEINWLAAGNRRSSPCAINTENTVYVFGGSDNFLHFLPSAEKYSFDIHAWTQIPPMPQPSDSMSGILIGNYIVLSGYLHTKIYVFNISNETYSETLEVPDFKDKVFFLGGGKGYMLCAKKMFESRSGSPFEWKAIRDIVYNSGWPIGNPLRKGKIFYWYTSDKELWKFDLDTKGVFLIKKFK</sequence>
<dbReference type="Gene3D" id="2.120.10.80">
    <property type="entry name" value="Kelch-type beta propeller"/>
    <property type="match status" value="1"/>
</dbReference>
<dbReference type="OrthoDB" id="1925334at2759"/>
<keyword evidence="3" id="KW-1185">Reference proteome</keyword>
<evidence type="ECO:0000313" key="3">
    <source>
        <dbReference type="Proteomes" id="UP000187209"/>
    </source>
</evidence>
<dbReference type="InterPro" id="IPR015915">
    <property type="entry name" value="Kelch-typ_b-propeller"/>
</dbReference>
<evidence type="ECO:0000313" key="2">
    <source>
        <dbReference type="EMBL" id="OMJ80286.1"/>
    </source>
</evidence>
<accession>A0A1R2BU58</accession>
<dbReference type="EMBL" id="MPUH01000430">
    <property type="protein sequence ID" value="OMJ80286.1"/>
    <property type="molecule type" value="Genomic_DNA"/>
</dbReference>
<keyword evidence="1" id="KW-0677">Repeat</keyword>
<dbReference type="Gene3D" id="2.20.110.10">
    <property type="entry name" value="Histone H3 K4-specific methyltransferase SET7/9 N-terminal domain"/>
    <property type="match status" value="1"/>
</dbReference>
<dbReference type="Pfam" id="PF01344">
    <property type="entry name" value="Kelch_1"/>
    <property type="match status" value="1"/>
</dbReference>
<dbReference type="InterPro" id="IPR006652">
    <property type="entry name" value="Kelch_1"/>
</dbReference>
<dbReference type="SUPFAM" id="SSF117281">
    <property type="entry name" value="Kelch motif"/>
    <property type="match status" value="1"/>
</dbReference>
<reference evidence="2 3" key="1">
    <citation type="submission" date="2016-11" db="EMBL/GenBank/DDBJ databases">
        <title>The macronuclear genome of Stentor coeruleus: a giant cell with tiny introns.</title>
        <authorList>
            <person name="Slabodnick M."/>
            <person name="Ruby J.G."/>
            <person name="Reiff S.B."/>
            <person name="Swart E.C."/>
            <person name="Gosai S."/>
            <person name="Prabakaran S."/>
            <person name="Witkowska E."/>
            <person name="Larue G.E."/>
            <person name="Fisher S."/>
            <person name="Freeman R.M."/>
            <person name="Gunawardena J."/>
            <person name="Chu W."/>
            <person name="Stover N.A."/>
            <person name="Gregory B.D."/>
            <person name="Nowacki M."/>
            <person name="Derisi J."/>
            <person name="Roy S.W."/>
            <person name="Marshall W.F."/>
            <person name="Sood P."/>
        </authorList>
    </citation>
    <scope>NUCLEOTIDE SEQUENCE [LARGE SCALE GENOMIC DNA]</scope>
    <source>
        <strain evidence="2">WM001</strain>
    </source>
</reference>
<organism evidence="2 3">
    <name type="scientific">Stentor coeruleus</name>
    <dbReference type="NCBI Taxonomy" id="5963"/>
    <lineage>
        <taxon>Eukaryota</taxon>
        <taxon>Sar</taxon>
        <taxon>Alveolata</taxon>
        <taxon>Ciliophora</taxon>
        <taxon>Postciliodesmatophora</taxon>
        <taxon>Heterotrichea</taxon>
        <taxon>Heterotrichida</taxon>
        <taxon>Stentoridae</taxon>
        <taxon>Stentor</taxon>
    </lineage>
</organism>
<dbReference type="Proteomes" id="UP000187209">
    <property type="component" value="Unassembled WGS sequence"/>
</dbReference>
<proteinExistence type="predicted"/>
<protein>
    <recommendedName>
        <fullName evidence="4">MORN repeat protein</fullName>
    </recommendedName>
</protein>
<comment type="caution">
    <text evidence="2">The sequence shown here is derived from an EMBL/GenBank/DDBJ whole genome shotgun (WGS) entry which is preliminary data.</text>
</comment>
<dbReference type="SUPFAM" id="SSF82185">
    <property type="entry name" value="Histone H3 K4-specific methyltransferase SET7/9 N-terminal domain"/>
    <property type="match status" value="1"/>
</dbReference>
<dbReference type="Pfam" id="PF02493">
    <property type="entry name" value="MORN"/>
    <property type="match status" value="3"/>
</dbReference>
<evidence type="ECO:0000256" key="1">
    <source>
        <dbReference type="ARBA" id="ARBA00022737"/>
    </source>
</evidence>